<evidence type="ECO:0000313" key="2">
    <source>
        <dbReference type="EMBL" id="QFU81889.1"/>
    </source>
</evidence>
<dbReference type="AlphaFoldDB" id="A0A5P9P168"/>
<feature type="region of interest" description="Disordered" evidence="1">
    <location>
        <begin position="403"/>
        <end position="426"/>
    </location>
</feature>
<protein>
    <recommendedName>
        <fullName evidence="4">Caspase family protein</fullName>
    </recommendedName>
</protein>
<dbReference type="RefSeq" id="WP_152939433.1">
    <property type="nucleotide sequence ID" value="NZ_CP045488.1"/>
</dbReference>
<keyword evidence="3" id="KW-1185">Reference proteome</keyword>
<evidence type="ECO:0000256" key="1">
    <source>
        <dbReference type="SAM" id="MobiDB-lite"/>
    </source>
</evidence>
<organism evidence="2 3">
    <name type="scientific">Natronorubrum aibiense</name>
    <dbReference type="NCBI Taxonomy" id="348826"/>
    <lineage>
        <taxon>Archaea</taxon>
        <taxon>Methanobacteriati</taxon>
        <taxon>Methanobacteriota</taxon>
        <taxon>Stenosarchaea group</taxon>
        <taxon>Halobacteria</taxon>
        <taxon>Halobacteriales</taxon>
        <taxon>Natrialbaceae</taxon>
        <taxon>Natronorubrum</taxon>
    </lineage>
</organism>
<dbReference type="Proteomes" id="UP000326170">
    <property type="component" value="Chromosome"/>
</dbReference>
<reference evidence="2 3" key="1">
    <citation type="journal article" date="2007" name="Int. J. Syst. Evol. Microbiol.">
        <title>Natronorubrum sulfidifaciens sp. nov., an extremely haloalkaliphilic archaeon isolated from Aiding salt lake in Xin-Jiang, China.</title>
        <authorList>
            <person name="Cui H.L."/>
            <person name="Tohty D."/>
            <person name="Liu H.C."/>
            <person name="Liu S.J."/>
            <person name="Oren A."/>
            <person name="Zhou P.J."/>
        </authorList>
    </citation>
    <scope>NUCLEOTIDE SEQUENCE [LARGE SCALE GENOMIC DNA]</scope>
    <source>
        <strain evidence="2 3">7-3</strain>
    </source>
</reference>
<name>A0A5P9P168_9EURY</name>
<dbReference type="OrthoDB" id="269729at2157"/>
<dbReference type="EMBL" id="CP045488">
    <property type="protein sequence ID" value="QFU81889.1"/>
    <property type="molecule type" value="Genomic_DNA"/>
</dbReference>
<proteinExistence type="predicted"/>
<gene>
    <name evidence="2" type="ORF">GCU68_04730</name>
</gene>
<accession>A0A5P9P168</accession>
<sequence>MNPTFESTTDGLEIVDPIERHRYRLTTHEPVSLESVVTDQLQYPVDAAVGLTTAMITLPTSTTVYVRDRDGSMVAEVRPSEQVSFPQAQYILDLSGPLKVYARLESSVQIYSDTDRTYVSLDDSTTVHLGARSYHRRPAGTITTTIEPADMMQAVSAFGSALKTTTPERSYPTLRGHPPTVELGTELQLPSRFVPPKTGVRIEIPETIRHVFVVAPLAYYLGATVVPGPTPQLVTEAGFTYALGNGDDFESTVEQVLKHVFYLDCIVRTEGTTPLPLHERDVIEPALPFDLEHAYERSLSDRLETYLSDVPFATVDRQLPDWSLETYLQPDPEFVEFLPFITNNLSTVRIQDEQTQSASSTQEQTQAIEEFVRGDFVRATSSTRGTTTSEPTGNASIPTIEQRWDTSESTPITSRTPLSAFHNNLGRQPRANPIEIEVVCNDSEMRDELEAVDGVYGTREELPFDVSVHYELSTDELEAVLASETDFLHFIGHIDTDGMRCCDGIVDASSLETSGAKAFLLNGCQSHDQGLHLVDAGSVGGIVTLDDVVNSGAVSVGSTIARLLNRGYPLYAAVEIARKKNVVGQQYRIVGDGITTIAQSSMGSPNICSITNSNDDIVVNMYAYMSVGLETGGVYIPQIDDVGSYFLIPGRTGPISVTRDQLRKLFSLDKIPVLINNEVKWSDTIDVTQVV</sequence>
<dbReference type="KEGG" id="nas:GCU68_04730"/>
<evidence type="ECO:0008006" key="4">
    <source>
        <dbReference type="Google" id="ProtNLM"/>
    </source>
</evidence>
<dbReference type="GeneID" id="42300326"/>
<evidence type="ECO:0000313" key="3">
    <source>
        <dbReference type="Proteomes" id="UP000326170"/>
    </source>
</evidence>
<feature type="compositionally biased region" description="Polar residues" evidence="1">
    <location>
        <begin position="407"/>
        <end position="426"/>
    </location>
</feature>